<gene>
    <name evidence="2" type="primary">NCL1_34574</name>
    <name evidence="2" type="ORF">TNCV_4396342</name>
</gene>
<proteinExistence type="predicted"/>
<keyword evidence="3" id="KW-1185">Reference proteome</keyword>
<protein>
    <recommendedName>
        <fullName evidence="4">Pre-C2HC domain-containing protein</fullName>
    </recommendedName>
</protein>
<name>A0A8X6W584_TRICX</name>
<evidence type="ECO:0000313" key="3">
    <source>
        <dbReference type="Proteomes" id="UP000887159"/>
    </source>
</evidence>
<reference evidence="2" key="1">
    <citation type="submission" date="2020-08" db="EMBL/GenBank/DDBJ databases">
        <title>Multicomponent nature underlies the extraordinary mechanical properties of spider dragline silk.</title>
        <authorList>
            <person name="Kono N."/>
            <person name="Nakamura H."/>
            <person name="Mori M."/>
            <person name="Yoshida Y."/>
            <person name="Ohtoshi R."/>
            <person name="Malay A.D."/>
            <person name="Moran D.A.P."/>
            <person name="Tomita M."/>
            <person name="Numata K."/>
            <person name="Arakawa K."/>
        </authorList>
    </citation>
    <scope>NUCLEOTIDE SEQUENCE</scope>
</reference>
<dbReference type="Proteomes" id="UP000887159">
    <property type="component" value="Unassembled WGS sequence"/>
</dbReference>
<evidence type="ECO:0000256" key="1">
    <source>
        <dbReference type="SAM" id="MobiDB-lite"/>
    </source>
</evidence>
<evidence type="ECO:0008006" key="4">
    <source>
        <dbReference type="Google" id="ProtNLM"/>
    </source>
</evidence>
<sequence>MEAPVDDQCITMEDLGPIQPKFPDEQRCMQIKSVAKEIKIFSIRKDYVAKMLEVEESDPSNNKETKVTLETELKSLEEKIAILEGKMTDYLPCPIALCFHNNKSKAVKRTADPVIRPAKFTAKATQNQNKNNNSKANNKNKSKIDADFVFPTKTTKTAPAKEIEKVPTNNTFAALNTANEDDEDVSPPKYKIKPIFMRMIDSYNLILQEIHRNYPTATNTHTKGYMKIEAQSADDHRDITNYLKEKQLEHYVIEPPSTRPLKLVIKGLPETIEPEDIKNDLISKGINILKVAQLKKFVTKTPLPIYMIEIARDDKVNDIYQVRSCLYMQIKLDPFRKGNRITQCYNCNFFHHASQN</sequence>
<dbReference type="EMBL" id="BMAU01021383">
    <property type="protein sequence ID" value="GFY28300.1"/>
    <property type="molecule type" value="Genomic_DNA"/>
</dbReference>
<evidence type="ECO:0000313" key="2">
    <source>
        <dbReference type="EMBL" id="GFY28300.1"/>
    </source>
</evidence>
<comment type="caution">
    <text evidence="2">The sequence shown here is derived from an EMBL/GenBank/DDBJ whole genome shotgun (WGS) entry which is preliminary data.</text>
</comment>
<accession>A0A8X6W584</accession>
<feature type="region of interest" description="Disordered" evidence="1">
    <location>
        <begin position="120"/>
        <end position="143"/>
    </location>
</feature>
<dbReference type="AlphaFoldDB" id="A0A8X6W584"/>
<feature type="compositionally biased region" description="Low complexity" evidence="1">
    <location>
        <begin position="121"/>
        <end position="139"/>
    </location>
</feature>
<organism evidence="2 3">
    <name type="scientific">Trichonephila clavipes</name>
    <name type="common">Golden silk orbweaver</name>
    <name type="synonym">Nephila clavipes</name>
    <dbReference type="NCBI Taxonomy" id="2585209"/>
    <lineage>
        <taxon>Eukaryota</taxon>
        <taxon>Metazoa</taxon>
        <taxon>Ecdysozoa</taxon>
        <taxon>Arthropoda</taxon>
        <taxon>Chelicerata</taxon>
        <taxon>Arachnida</taxon>
        <taxon>Araneae</taxon>
        <taxon>Araneomorphae</taxon>
        <taxon>Entelegynae</taxon>
        <taxon>Araneoidea</taxon>
        <taxon>Nephilidae</taxon>
        <taxon>Trichonephila</taxon>
    </lineage>
</organism>